<evidence type="ECO:0000313" key="1">
    <source>
        <dbReference type="EMBL" id="MBX09566.1"/>
    </source>
</evidence>
<proteinExistence type="predicted"/>
<protein>
    <submittedName>
        <fullName evidence="1">T-complex protein 1 subunit gamma</fullName>
    </submittedName>
</protein>
<accession>A0A2P2KV09</accession>
<reference evidence="1" key="1">
    <citation type="submission" date="2018-02" db="EMBL/GenBank/DDBJ databases">
        <title>Rhizophora mucronata_Transcriptome.</title>
        <authorList>
            <person name="Meera S.P."/>
            <person name="Sreeshan A."/>
            <person name="Augustine A."/>
        </authorList>
    </citation>
    <scope>NUCLEOTIDE SEQUENCE</scope>
    <source>
        <tissue evidence="1">Leaf</tissue>
    </source>
</reference>
<organism evidence="1">
    <name type="scientific">Rhizophora mucronata</name>
    <name type="common">Asiatic mangrove</name>
    <dbReference type="NCBI Taxonomy" id="61149"/>
    <lineage>
        <taxon>Eukaryota</taxon>
        <taxon>Viridiplantae</taxon>
        <taxon>Streptophyta</taxon>
        <taxon>Embryophyta</taxon>
        <taxon>Tracheophyta</taxon>
        <taxon>Spermatophyta</taxon>
        <taxon>Magnoliopsida</taxon>
        <taxon>eudicotyledons</taxon>
        <taxon>Gunneridae</taxon>
        <taxon>Pentapetalae</taxon>
        <taxon>rosids</taxon>
        <taxon>fabids</taxon>
        <taxon>Malpighiales</taxon>
        <taxon>Rhizophoraceae</taxon>
        <taxon>Rhizophora</taxon>
    </lineage>
</organism>
<dbReference type="EMBL" id="GGEC01029082">
    <property type="protein sequence ID" value="MBX09566.1"/>
    <property type="molecule type" value="Transcribed_RNA"/>
</dbReference>
<name>A0A2P2KV09_RHIMU</name>
<sequence length="38" mass="4326">MVDEHRSAAEVKDQVSTRAESLCGLANSFLWKYVRTKV</sequence>
<dbReference type="AlphaFoldDB" id="A0A2P2KV09"/>